<evidence type="ECO:0000313" key="3">
    <source>
        <dbReference type="Proteomes" id="UP001153069"/>
    </source>
</evidence>
<name>A0A9N8DL18_9STRA</name>
<sequence>MNPTPWSHFGGSVNPMPHSSTTADSTGTLALPSSSASSASTSSATASDNKSNSSVTKSSSDSGSALLRSLPTDSSGVIAATSATTMDGSATLDQKTDGPSADQVPRRNLSEAFEELYIAAPEHGTPAMKTCMDSDKNQVSTNMISPTGVADLHPASPEESPKSEGAPLPYFSLHKDLQRDLSQAVINRVSFYGVIHDINKEASAMAANDDSGLNRAPEDMQEECSPLVEAVKGPSANRSDISSSMISAALIDEERWLLSAIETRGDDEIRPIQACPPTFLQAMGEREYENPLASLSSGSRTQLWKPSRSWWEAKSGKNPWIEPKSHNKRWRYLWPLIHYHKFLAKCIKKLKRNGVDVKMSVSPVAAFLREEVCAVSDHLATVSLFDSEEWMGCLQHFTGWTDTRATAQTNLRMLVAQLHLRPLAEHGDVESPLLRSQIDEQFLRAMAAARSQMELGSEQDRQKHGGKPPTSRPPHHPRHGMENLPPHMHQVPNHVGVGGQGHRGTGIRRPRLGYSYPHQWWGQGWHQGHHPHQYPFGDDASVHSSLSSEAFSEFGMYGAPPGPNGPYYPPAYHHPHGYDHSHGPGAGYDPNMAAAGDHHGMYPMHAPYHPEHAGLGFFGHAPVDPSMAYGMQHDEMGGYYGVPPTPKSPHHSSPAPHHQGQQHTIQENGGTQMDGTNAMAAGAQTPYKYDPSKTPRSPYWGHLDATIAMGLSTPQTHVKENHHPLMSPEEGGEEGAVGAAQPLLLRGSQYYGYGPVSNYGPPSPATQFLMSPQANFAFNYGYGYSPANGHLPAHFKQSPGFYGEGTNLCSSLKEVAPGLSPSASTRRKQSALPGDDRESPSTVETITESETLSEGT</sequence>
<evidence type="ECO:0000313" key="2">
    <source>
        <dbReference type="EMBL" id="CAB9504186.1"/>
    </source>
</evidence>
<feature type="compositionally biased region" description="Low complexity" evidence="1">
    <location>
        <begin position="651"/>
        <end position="663"/>
    </location>
</feature>
<feature type="compositionally biased region" description="Polar residues" evidence="1">
    <location>
        <begin position="71"/>
        <end position="93"/>
    </location>
</feature>
<accession>A0A9N8DL18</accession>
<comment type="caution">
    <text evidence="2">The sequence shown here is derived from an EMBL/GenBank/DDBJ whole genome shotgun (WGS) entry which is preliminary data.</text>
</comment>
<feature type="compositionally biased region" description="Low complexity" evidence="1">
    <location>
        <begin position="33"/>
        <end position="70"/>
    </location>
</feature>
<dbReference type="OrthoDB" id="41091at2759"/>
<feature type="region of interest" description="Disordered" evidence="1">
    <location>
        <begin position="1"/>
        <end position="104"/>
    </location>
</feature>
<feature type="region of interest" description="Disordered" evidence="1">
    <location>
        <begin position="638"/>
        <end position="677"/>
    </location>
</feature>
<feature type="compositionally biased region" description="Polar residues" evidence="1">
    <location>
        <begin position="840"/>
        <end position="856"/>
    </location>
</feature>
<feature type="compositionally biased region" description="Polar residues" evidence="1">
    <location>
        <begin position="664"/>
        <end position="675"/>
    </location>
</feature>
<dbReference type="Proteomes" id="UP001153069">
    <property type="component" value="Unassembled WGS sequence"/>
</dbReference>
<feature type="region of interest" description="Disordered" evidence="1">
    <location>
        <begin position="143"/>
        <end position="167"/>
    </location>
</feature>
<protein>
    <submittedName>
        <fullName evidence="2">Uncharacterized protein</fullName>
    </submittedName>
</protein>
<keyword evidence="3" id="KW-1185">Reference proteome</keyword>
<dbReference type="EMBL" id="CAICTM010000187">
    <property type="protein sequence ID" value="CAB9504186.1"/>
    <property type="molecule type" value="Genomic_DNA"/>
</dbReference>
<feature type="compositionally biased region" description="Polar residues" evidence="1">
    <location>
        <begin position="17"/>
        <end position="32"/>
    </location>
</feature>
<evidence type="ECO:0000256" key="1">
    <source>
        <dbReference type="SAM" id="MobiDB-lite"/>
    </source>
</evidence>
<dbReference type="AlphaFoldDB" id="A0A9N8DL18"/>
<feature type="region of interest" description="Disordered" evidence="1">
    <location>
        <begin position="814"/>
        <end position="856"/>
    </location>
</feature>
<gene>
    <name evidence="2" type="ORF">SEMRO_188_G081340.1</name>
</gene>
<reference evidence="2" key="1">
    <citation type="submission" date="2020-06" db="EMBL/GenBank/DDBJ databases">
        <authorList>
            <consortium name="Plant Systems Biology data submission"/>
        </authorList>
    </citation>
    <scope>NUCLEOTIDE SEQUENCE</scope>
    <source>
        <strain evidence="2">D6</strain>
    </source>
</reference>
<proteinExistence type="predicted"/>
<feature type="region of interest" description="Disordered" evidence="1">
    <location>
        <begin position="449"/>
        <end position="509"/>
    </location>
</feature>
<organism evidence="2 3">
    <name type="scientific">Seminavis robusta</name>
    <dbReference type="NCBI Taxonomy" id="568900"/>
    <lineage>
        <taxon>Eukaryota</taxon>
        <taxon>Sar</taxon>
        <taxon>Stramenopiles</taxon>
        <taxon>Ochrophyta</taxon>
        <taxon>Bacillariophyta</taxon>
        <taxon>Bacillariophyceae</taxon>
        <taxon>Bacillariophycidae</taxon>
        <taxon>Naviculales</taxon>
        <taxon>Naviculaceae</taxon>
        <taxon>Seminavis</taxon>
    </lineage>
</organism>